<comment type="caution">
    <text evidence="3">The sequence shown here is derived from an EMBL/GenBank/DDBJ whole genome shotgun (WGS) entry which is preliminary data.</text>
</comment>
<feature type="region of interest" description="Disordered" evidence="1">
    <location>
        <begin position="236"/>
        <end position="266"/>
    </location>
</feature>
<organism evidence="3 4">
    <name type="scientific">Microlunatus spumicola</name>
    <dbReference type="NCBI Taxonomy" id="81499"/>
    <lineage>
        <taxon>Bacteria</taxon>
        <taxon>Bacillati</taxon>
        <taxon>Actinomycetota</taxon>
        <taxon>Actinomycetes</taxon>
        <taxon>Propionibacteriales</taxon>
        <taxon>Propionibacteriaceae</taxon>
        <taxon>Microlunatus</taxon>
    </lineage>
</organism>
<dbReference type="Proteomes" id="UP001500767">
    <property type="component" value="Unassembled WGS sequence"/>
</dbReference>
<keyword evidence="4" id="KW-1185">Reference proteome</keyword>
<sequence length="463" mass="50065">MENEVELRRRECEVLVLAAAWADVHDLDTTATGYEPLVERAVGYGGDGCPETSEYAVHELGALRGTSSGTAEQLVADALDLRHRHPRLWDRVRAGEVRAWQAVHVARACHHLPREAAGLVDLAVARYLGQLTWGRFGRLLAAAVLQADPALTGERAEQARRSRGVWAYPGEDGLTTLVAKAAAGDVVCLLATVNRLADVLETEGDTAPADERRAKALGLLAQPARALHLLIAHEHDEDPHGPAVPDDDGHQDDEGGSRRGGLDLVAPGGLTRERDLLPRVVLHFHLSSAALALGHGVARPEHGEPTSLDQLRSWLAETGCPVTVRPLLDPAATAAVDAYETPVRMREALFARNPAEVFPFGAAVRRTLDSDHSVPYVPLERGGPPGQTGLHNLGPLSRPHHRAVTHGRWRRRQPEPGTYVFRTPHGHVFVVTNQGTLTLGCGSFAADVWRRARQEPTSEQAAA</sequence>
<dbReference type="Pfam" id="PF02720">
    <property type="entry name" value="DUF222"/>
    <property type="match status" value="1"/>
</dbReference>
<reference evidence="4" key="1">
    <citation type="journal article" date="2019" name="Int. J. Syst. Evol. Microbiol.">
        <title>The Global Catalogue of Microorganisms (GCM) 10K type strain sequencing project: providing services to taxonomists for standard genome sequencing and annotation.</title>
        <authorList>
            <consortium name="The Broad Institute Genomics Platform"/>
            <consortium name="The Broad Institute Genome Sequencing Center for Infectious Disease"/>
            <person name="Wu L."/>
            <person name="Ma J."/>
        </authorList>
    </citation>
    <scope>NUCLEOTIDE SEQUENCE [LARGE SCALE GENOMIC DNA]</scope>
    <source>
        <strain evidence="4">JCM 16540</strain>
    </source>
</reference>
<protein>
    <recommendedName>
        <fullName evidence="2">DUF222 domain-containing protein</fullName>
    </recommendedName>
</protein>
<name>A0ABP6WNU6_9ACTN</name>
<feature type="region of interest" description="Disordered" evidence="1">
    <location>
        <begin position="380"/>
        <end position="416"/>
    </location>
</feature>
<feature type="domain" description="DUF222" evidence="2">
    <location>
        <begin position="56"/>
        <end position="234"/>
    </location>
</feature>
<evidence type="ECO:0000313" key="3">
    <source>
        <dbReference type="EMBL" id="GAA3553736.1"/>
    </source>
</evidence>
<gene>
    <name evidence="3" type="ORF">GCM10022197_06060</name>
</gene>
<evidence type="ECO:0000259" key="2">
    <source>
        <dbReference type="Pfam" id="PF02720"/>
    </source>
</evidence>
<dbReference type="RefSeq" id="WP_204912287.1">
    <property type="nucleotide sequence ID" value="NZ_BAAAYR010000001.1"/>
</dbReference>
<dbReference type="InterPro" id="IPR003870">
    <property type="entry name" value="DUF222"/>
</dbReference>
<feature type="compositionally biased region" description="Basic and acidic residues" evidence="1">
    <location>
        <begin position="252"/>
        <end position="261"/>
    </location>
</feature>
<evidence type="ECO:0000313" key="4">
    <source>
        <dbReference type="Proteomes" id="UP001500767"/>
    </source>
</evidence>
<proteinExistence type="predicted"/>
<dbReference type="EMBL" id="BAAAYR010000001">
    <property type="protein sequence ID" value="GAA3553736.1"/>
    <property type="molecule type" value="Genomic_DNA"/>
</dbReference>
<evidence type="ECO:0000256" key="1">
    <source>
        <dbReference type="SAM" id="MobiDB-lite"/>
    </source>
</evidence>
<accession>A0ABP6WNU6</accession>
<feature type="compositionally biased region" description="Basic residues" evidence="1">
    <location>
        <begin position="398"/>
        <end position="411"/>
    </location>
</feature>